<comment type="cofactor">
    <cofactor evidence="1">
        <name>Zn(2+)</name>
        <dbReference type="ChEBI" id="CHEBI:29105"/>
    </cofactor>
</comment>
<proteinExistence type="inferred from homology"/>
<keyword evidence="7" id="KW-0223">Dioxygenase</keyword>
<feature type="domain" description="Extradiol ring-cleavage dioxygenase class III enzyme subunit B" evidence="6">
    <location>
        <begin position="6"/>
        <end position="254"/>
    </location>
</feature>
<keyword evidence="8" id="KW-1185">Reference proteome</keyword>
<dbReference type="Gene3D" id="3.40.830.10">
    <property type="entry name" value="LigB-like"/>
    <property type="match status" value="1"/>
</dbReference>
<sequence length="267" mass="30208">MQPILFVSHGGGPLPILGDPSHEDMLRAFRDLRNTLEQRFPKPDALVFISAHWESSPIAITSSAKPSLYYDYYGFPEEAYTLQYPAPGAPELASQLAESLRTAKIDVQLDTTRGLDHGVFIPGKLLFPEADIPCLQISLHPNLDPATHLYLGEQLAQLAYENILVIGSGFSFHNMRAFFAGSDLEADQKNLAFEEWLEDTLRLDDADDRKARLTQWEKAPHARFCHPREEHLLPLHVCVGAAQHNRISERWRFSALKKQGSCYMWIV</sequence>
<dbReference type="CDD" id="cd07363">
    <property type="entry name" value="45_DOPA_Dioxygenase"/>
    <property type="match status" value="1"/>
</dbReference>
<dbReference type="Pfam" id="PF02900">
    <property type="entry name" value="LigB"/>
    <property type="match status" value="1"/>
</dbReference>
<evidence type="ECO:0000256" key="3">
    <source>
        <dbReference type="ARBA" id="ARBA00022723"/>
    </source>
</evidence>
<dbReference type="EMBL" id="PIPM01000004">
    <property type="protein sequence ID" value="RUO34274.1"/>
    <property type="molecule type" value="Genomic_DNA"/>
</dbReference>
<dbReference type="GO" id="GO:0008270">
    <property type="term" value="F:zinc ion binding"/>
    <property type="evidence" value="ECO:0007669"/>
    <property type="project" value="InterPro"/>
</dbReference>
<evidence type="ECO:0000256" key="4">
    <source>
        <dbReference type="ARBA" id="ARBA00022833"/>
    </source>
</evidence>
<dbReference type="GO" id="GO:0016702">
    <property type="term" value="F:oxidoreductase activity, acting on single donors with incorporation of molecular oxygen, incorporation of two atoms of oxygen"/>
    <property type="evidence" value="ECO:0007669"/>
    <property type="project" value="UniProtKB-ARBA"/>
</dbReference>
<dbReference type="SUPFAM" id="SSF53213">
    <property type="entry name" value="LigB-like"/>
    <property type="match status" value="1"/>
</dbReference>
<comment type="caution">
    <text evidence="7">The sequence shown here is derived from an EMBL/GenBank/DDBJ whole genome shotgun (WGS) entry which is preliminary data.</text>
</comment>
<evidence type="ECO:0000313" key="7">
    <source>
        <dbReference type="EMBL" id="RUO34274.1"/>
    </source>
</evidence>
<keyword evidence="3" id="KW-0479">Metal-binding</keyword>
<dbReference type="OrthoDB" id="9790889at2"/>
<protein>
    <submittedName>
        <fullName evidence="7">Dioxygenase</fullName>
    </submittedName>
</protein>
<dbReference type="RefSeq" id="WP_126776691.1">
    <property type="nucleotide sequence ID" value="NZ_PIPM01000004.1"/>
</dbReference>
<evidence type="ECO:0000256" key="2">
    <source>
        <dbReference type="ARBA" id="ARBA00007581"/>
    </source>
</evidence>
<keyword evidence="4" id="KW-0862">Zinc</keyword>
<gene>
    <name evidence="7" type="ORF">CWE11_05980</name>
</gene>
<evidence type="ECO:0000259" key="6">
    <source>
        <dbReference type="Pfam" id="PF02900"/>
    </source>
</evidence>
<name>A0A432WKH6_9GAMM</name>
<dbReference type="PANTHER" id="PTHR30096:SF0">
    <property type="entry name" value="4,5-DOPA DIOXYGENASE EXTRADIOL-LIKE PROTEIN"/>
    <property type="match status" value="1"/>
</dbReference>
<comment type="similarity">
    <text evidence="2">Belongs to the DODA-type extradiol aromatic ring-opening dioxygenase family.</text>
</comment>
<keyword evidence="5" id="KW-0560">Oxidoreductase</keyword>
<dbReference type="AlphaFoldDB" id="A0A432WKH6"/>
<dbReference type="InterPro" id="IPR014436">
    <property type="entry name" value="Extradiol_dOase_DODA"/>
</dbReference>
<evidence type="ECO:0000256" key="5">
    <source>
        <dbReference type="ARBA" id="ARBA00023002"/>
    </source>
</evidence>
<dbReference type="PANTHER" id="PTHR30096">
    <property type="entry name" value="4,5-DOPA DIOXYGENASE EXTRADIOL-LIKE PROTEIN"/>
    <property type="match status" value="1"/>
</dbReference>
<organism evidence="7 8">
    <name type="scientific">Aliidiomarina sanyensis</name>
    <dbReference type="NCBI Taxonomy" id="1249555"/>
    <lineage>
        <taxon>Bacteria</taxon>
        <taxon>Pseudomonadati</taxon>
        <taxon>Pseudomonadota</taxon>
        <taxon>Gammaproteobacteria</taxon>
        <taxon>Alteromonadales</taxon>
        <taxon>Idiomarinaceae</taxon>
        <taxon>Aliidiomarina</taxon>
    </lineage>
</organism>
<accession>A0A432WKH6</accession>
<dbReference type="GO" id="GO:0008198">
    <property type="term" value="F:ferrous iron binding"/>
    <property type="evidence" value="ECO:0007669"/>
    <property type="project" value="InterPro"/>
</dbReference>
<evidence type="ECO:0000256" key="1">
    <source>
        <dbReference type="ARBA" id="ARBA00001947"/>
    </source>
</evidence>
<dbReference type="InterPro" id="IPR004183">
    <property type="entry name" value="Xdiol_dOase_suB"/>
</dbReference>
<evidence type="ECO:0000313" key="8">
    <source>
        <dbReference type="Proteomes" id="UP000288405"/>
    </source>
</evidence>
<dbReference type="PIRSF" id="PIRSF006157">
    <property type="entry name" value="Doxgns_DODA"/>
    <property type="match status" value="1"/>
</dbReference>
<dbReference type="Proteomes" id="UP000288405">
    <property type="component" value="Unassembled WGS sequence"/>
</dbReference>
<reference evidence="7 8" key="1">
    <citation type="journal article" date="2011" name="Front. Microbiol.">
        <title>Genomic signatures of strain selection and enhancement in Bacillus atrophaeus var. globigii, a historical biowarfare simulant.</title>
        <authorList>
            <person name="Gibbons H.S."/>
            <person name="Broomall S.M."/>
            <person name="McNew L.A."/>
            <person name="Daligault H."/>
            <person name="Chapman C."/>
            <person name="Bruce D."/>
            <person name="Karavis M."/>
            <person name="Krepps M."/>
            <person name="McGregor P.A."/>
            <person name="Hong C."/>
            <person name="Park K.H."/>
            <person name="Akmal A."/>
            <person name="Feldman A."/>
            <person name="Lin J.S."/>
            <person name="Chang W.E."/>
            <person name="Higgs B.W."/>
            <person name="Demirev P."/>
            <person name="Lindquist J."/>
            <person name="Liem A."/>
            <person name="Fochler E."/>
            <person name="Read T.D."/>
            <person name="Tapia R."/>
            <person name="Johnson S."/>
            <person name="Bishop-Lilly K.A."/>
            <person name="Detter C."/>
            <person name="Han C."/>
            <person name="Sozhamannan S."/>
            <person name="Rosenzweig C.N."/>
            <person name="Skowronski E.W."/>
        </authorList>
    </citation>
    <scope>NUCLEOTIDE SEQUENCE [LARGE SCALE GENOMIC DNA]</scope>
    <source>
        <strain evidence="7 8">GYP-17</strain>
    </source>
</reference>